<dbReference type="InterPro" id="IPR009078">
    <property type="entry name" value="Ferritin-like_SF"/>
</dbReference>
<dbReference type="SUPFAM" id="SSF47240">
    <property type="entry name" value="Ferritin-like"/>
    <property type="match status" value="1"/>
</dbReference>
<dbReference type="Gene3D" id="1.20.1260.10">
    <property type="match status" value="1"/>
</dbReference>
<keyword evidence="1" id="KW-0175">Coiled coil</keyword>
<dbReference type="AlphaFoldDB" id="A0A4Y6PZP3"/>
<protein>
    <recommendedName>
        <fullName evidence="4">Ferritin-like domain-containing protein</fullName>
    </recommendedName>
</protein>
<dbReference type="Proteomes" id="UP000315995">
    <property type="component" value="Chromosome"/>
</dbReference>
<evidence type="ECO:0008006" key="4">
    <source>
        <dbReference type="Google" id="ProtNLM"/>
    </source>
</evidence>
<gene>
    <name evidence="2" type="ORF">FIV42_24485</name>
</gene>
<feature type="coiled-coil region" evidence="1">
    <location>
        <begin position="141"/>
        <end position="169"/>
    </location>
</feature>
<proteinExistence type="predicted"/>
<dbReference type="InterPro" id="IPR012347">
    <property type="entry name" value="Ferritin-like"/>
</dbReference>
<dbReference type="EMBL" id="CP041186">
    <property type="protein sequence ID" value="QDG53784.1"/>
    <property type="molecule type" value="Genomic_DNA"/>
</dbReference>
<accession>A0A5B8YAQ4</accession>
<reference evidence="2 3" key="1">
    <citation type="submission" date="2019-06" db="EMBL/GenBank/DDBJ databases">
        <title>Persicimonas caeni gen. nov., sp. nov., a predatory bacterium isolated from solar saltern.</title>
        <authorList>
            <person name="Wang S."/>
        </authorList>
    </citation>
    <scope>NUCLEOTIDE SEQUENCE [LARGE SCALE GENOMIC DNA]</scope>
    <source>
        <strain evidence="2 3">YN101</strain>
    </source>
</reference>
<keyword evidence="3" id="KW-1185">Reference proteome</keyword>
<name>A0A4Y6PZP3_PERCE</name>
<accession>A0A4Y6PZP3</accession>
<evidence type="ECO:0000256" key="1">
    <source>
        <dbReference type="SAM" id="Coils"/>
    </source>
</evidence>
<sequence>MRERLKTLLEAITDDVQTEVVWLNTLSLLEYIGARKIGKTMCQSHPSAVVLDHWADETRHAYAFKRLCEELNGGECDEYLAHDSAISFFQKLDESASKWVTEATGEDDPRQNYLLVTTLIERRAMMVYPLYRAATSHDIVRDELQAIIVEEQDHRVEIEERAIAHLEARGVDIEAAFALEEDLFGSLLTAMAMEIGVEL</sequence>
<evidence type="ECO:0000313" key="2">
    <source>
        <dbReference type="EMBL" id="QDG53784.1"/>
    </source>
</evidence>
<organism evidence="2 3">
    <name type="scientific">Persicimonas caeni</name>
    <dbReference type="NCBI Taxonomy" id="2292766"/>
    <lineage>
        <taxon>Bacteria</taxon>
        <taxon>Deltaproteobacteria</taxon>
        <taxon>Bradymonadales</taxon>
        <taxon>Bradymonadaceae</taxon>
        <taxon>Persicimonas</taxon>
    </lineage>
</organism>
<dbReference type="OrthoDB" id="338241at2"/>
<dbReference type="RefSeq" id="WP_141200238.1">
    <property type="nucleotide sequence ID" value="NZ_CP041186.1"/>
</dbReference>
<evidence type="ECO:0000313" key="3">
    <source>
        <dbReference type="Proteomes" id="UP000315995"/>
    </source>
</evidence>